<evidence type="ECO:0000256" key="1">
    <source>
        <dbReference type="SAM" id="SignalP"/>
    </source>
</evidence>
<protein>
    <submittedName>
        <fullName evidence="2">Uncharacterized protein</fullName>
    </submittedName>
</protein>
<accession>A0ABP1S0D4</accession>
<organism evidence="2 3">
    <name type="scientific">Orchesella dallaii</name>
    <dbReference type="NCBI Taxonomy" id="48710"/>
    <lineage>
        <taxon>Eukaryota</taxon>
        <taxon>Metazoa</taxon>
        <taxon>Ecdysozoa</taxon>
        <taxon>Arthropoda</taxon>
        <taxon>Hexapoda</taxon>
        <taxon>Collembola</taxon>
        <taxon>Entomobryomorpha</taxon>
        <taxon>Entomobryoidea</taxon>
        <taxon>Orchesellidae</taxon>
        <taxon>Orchesellinae</taxon>
        <taxon>Orchesella</taxon>
    </lineage>
</organism>
<feature type="signal peptide" evidence="1">
    <location>
        <begin position="1"/>
        <end position="17"/>
    </location>
</feature>
<keyword evidence="3" id="KW-1185">Reference proteome</keyword>
<evidence type="ECO:0000313" key="2">
    <source>
        <dbReference type="EMBL" id="CAL8139997.1"/>
    </source>
</evidence>
<name>A0ABP1S0D4_9HEXA</name>
<evidence type="ECO:0000313" key="3">
    <source>
        <dbReference type="Proteomes" id="UP001642540"/>
    </source>
</evidence>
<dbReference type="EMBL" id="CAXLJM020000133">
    <property type="protein sequence ID" value="CAL8139997.1"/>
    <property type="molecule type" value="Genomic_DNA"/>
</dbReference>
<proteinExistence type="predicted"/>
<dbReference type="Proteomes" id="UP001642540">
    <property type="component" value="Unassembled WGS sequence"/>
</dbReference>
<keyword evidence="1" id="KW-0732">Signal</keyword>
<sequence length="154" mass="17653">MVVLYILYILLPSPTSCDLVAGLKNYEQKTEPGTGSVRFRYPNKLVLSHYMFSKPLRHPLAGRPAIVGNRNAFPWGLNDDEDNYKQTFHHTNLPAGSPSFIPYAGARSLTNITKFIHHVHHNLHSLHGRNRYGNREDDEQMKLLAKNLRLNLHE</sequence>
<feature type="chain" id="PRO_5046020480" evidence="1">
    <location>
        <begin position="18"/>
        <end position="154"/>
    </location>
</feature>
<gene>
    <name evidence="2" type="ORF">ODALV1_LOCUS28094</name>
</gene>
<comment type="caution">
    <text evidence="2">The sequence shown here is derived from an EMBL/GenBank/DDBJ whole genome shotgun (WGS) entry which is preliminary data.</text>
</comment>
<reference evidence="2 3" key="1">
    <citation type="submission" date="2024-08" db="EMBL/GenBank/DDBJ databases">
        <authorList>
            <person name="Cucini C."/>
            <person name="Frati F."/>
        </authorList>
    </citation>
    <scope>NUCLEOTIDE SEQUENCE [LARGE SCALE GENOMIC DNA]</scope>
</reference>